<keyword evidence="7" id="KW-0547">Nucleotide-binding</keyword>
<gene>
    <name evidence="15 17" type="ORF">P152DRAFT_388085</name>
</gene>
<comment type="pathway">
    <text evidence="1">Cofactor biosynthesis; FAD biosynthesis; FAD from FMN: step 1/1.</text>
</comment>
<feature type="domain" description="Phosphoadenosine phosphosulphate reductase" evidence="14">
    <location>
        <begin position="75"/>
        <end position="153"/>
    </location>
</feature>
<evidence type="ECO:0000256" key="7">
    <source>
        <dbReference type="ARBA" id="ARBA00022741"/>
    </source>
</evidence>
<feature type="region of interest" description="Disordered" evidence="13">
    <location>
        <begin position="268"/>
        <end position="298"/>
    </location>
</feature>
<evidence type="ECO:0000256" key="13">
    <source>
        <dbReference type="SAM" id="MobiDB-lite"/>
    </source>
</evidence>
<keyword evidence="8" id="KW-0274">FAD</keyword>
<evidence type="ECO:0000256" key="3">
    <source>
        <dbReference type="ARBA" id="ARBA00022630"/>
    </source>
</evidence>
<dbReference type="EC" id="2.7.7.2" evidence="2"/>
<evidence type="ECO:0000256" key="5">
    <source>
        <dbReference type="ARBA" id="ARBA00022679"/>
    </source>
</evidence>
<dbReference type="GO" id="GO:0003919">
    <property type="term" value="F:FMN adenylyltransferase activity"/>
    <property type="evidence" value="ECO:0007669"/>
    <property type="project" value="UniProtKB-EC"/>
</dbReference>
<dbReference type="SUPFAM" id="SSF52402">
    <property type="entry name" value="Adenine nucleotide alpha hydrolases-like"/>
    <property type="match status" value="1"/>
</dbReference>
<evidence type="ECO:0000256" key="9">
    <source>
        <dbReference type="ARBA" id="ARBA00022840"/>
    </source>
</evidence>
<keyword evidence="6" id="KW-0548">Nucleotidyltransferase</keyword>
<keyword evidence="5" id="KW-0808">Transferase</keyword>
<keyword evidence="4" id="KW-0288">FMN</keyword>
<evidence type="ECO:0000313" key="16">
    <source>
        <dbReference type="Proteomes" id="UP000504638"/>
    </source>
</evidence>
<dbReference type="Pfam" id="PF01507">
    <property type="entry name" value="PAPS_reduct"/>
    <property type="match status" value="2"/>
</dbReference>
<keyword evidence="15" id="KW-0378">Hydrolase</keyword>
<keyword evidence="16" id="KW-1185">Reference proteome</keyword>
<sequence length="298" mass="33883">MQAPTNRSDSYPFPPLVDEPSNIPLPELCERIDARITAFLAQKPGSERLKRVQEQTKVALGVIDSALDRYGLNALSLSYNGGKDCLVLLILYLCAIHRRQALSTLQPPNDANPTLLQTVYIQSSDPFREVEDFVASSCKTYHLSLVRYSSPMKAAFTEYLDQHTNIRAIFVGTRRTDPHGALLTHFDPTDHGWPSFMRIHPVIDWHYVQIWTFIRHLNIPYCPLYDQGYTSLGGTTDTHRNPALRRESRSESGRSMIEFRPAYELVDDDEERLGREHNHNQGSGNLDDAIADDSEIEK</sequence>
<dbReference type="RefSeq" id="XP_033538661.1">
    <property type="nucleotide sequence ID" value="XM_033675907.1"/>
</dbReference>
<reference evidence="17" key="3">
    <citation type="submission" date="2025-04" db="UniProtKB">
        <authorList>
            <consortium name="RefSeq"/>
        </authorList>
    </citation>
    <scope>IDENTIFICATION</scope>
    <source>
        <strain evidence="17">CBS 781.70</strain>
    </source>
</reference>
<organism evidence="15">
    <name type="scientific">Eremomyces bilateralis CBS 781.70</name>
    <dbReference type="NCBI Taxonomy" id="1392243"/>
    <lineage>
        <taxon>Eukaryota</taxon>
        <taxon>Fungi</taxon>
        <taxon>Dikarya</taxon>
        <taxon>Ascomycota</taxon>
        <taxon>Pezizomycotina</taxon>
        <taxon>Dothideomycetes</taxon>
        <taxon>Dothideomycetes incertae sedis</taxon>
        <taxon>Eremomycetales</taxon>
        <taxon>Eremomycetaceae</taxon>
        <taxon>Eremomyces</taxon>
    </lineage>
</organism>
<keyword evidence="3" id="KW-0285">Flavoprotein</keyword>
<feature type="domain" description="Phosphoadenosine phosphosulphate reductase" evidence="14">
    <location>
        <begin position="156"/>
        <end position="239"/>
    </location>
</feature>
<dbReference type="AlphaFoldDB" id="A0A6G1GGP0"/>
<reference evidence="15 17" key="1">
    <citation type="submission" date="2020-01" db="EMBL/GenBank/DDBJ databases">
        <authorList>
            <consortium name="DOE Joint Genome Institute"/>
            <person name="Haridas S."/>
            <person name="Albert R."/>
            <person name="Binder M."/>
            <person name="Bloem J."/>
            <person name="Labutti K."/>
            <person name="Salamov A."/>
            <person name="Andreopoulos B."/>
            <person name="Baker S.E."/>
            <person name="Barry K."/>
            <person name="Bills G."/>
            <person name="Bluhm B.H."/>
            <person name="Cannon C."/>
            <person name="Castanera R."/>
            <person name="Culley D.E."/>
            <person name="Daum C."/>
            <person name="Ezra D."/>
            <person name="Gonzalez J.B."/>
            <person name="Henrissat B."/>
            <person name="Kuo A."/>
            <person name="Liang C."/>
            <person name="Lipzen A."/>
            <person name="Lutzoni F."/>
            <person name="Magnuson J."/>
            <person name="Mondo S."/>
            <person name="Nolan M."/>
            <person name="Ohm R."/>
            <person name="Pangilinan J."/>
            <person name="Park H.-J."/>
            <person name="Ramirez L."/>
            <person name="Alfaro M."/>
            <person name="Sun H."/>
            <person name="Tritt A."/>
            <person name="Yoshinaga Y."/>
            <person name="Zwiers L.-H."/>
            <person name="Turgeon B.G."/>
            <person name="Goodwin S.B."/>
            <person name="Spatafora J.W."/>
            <person name="Crous P.W."/>
            <person name="Grigoriev I.V."/>
        </authorList>
    </citation>
    <scope>NUCLEOTIDE SEQUENCE</scope>
    <source>
        <strain evidence="15 17">CBS 781.70</strain>
    </source>
</reference>
<dbReference type="InterPro" id="IPR002500">
    <property type="entry name" value="PAPS_reduct_dom"/>
</dbReference>
<evidence type="ECO:0000256" key="12">
    <source>
        <dbReference type="ARBA" id="ARBA00049494"/>
    </source>
</evidence>
<evidence type="ECO:0000313" key="17">
    <source>
        <dbReference type="RefSeq" id="XP_033538661.1"/>
    </source>
</evidence>
<evidence type="ECO:0000256" key="8">
    <source>
        <dbReference type="ARBA" id="ARBA00022827"/>
    </source>
</evidence>
<evidence type="ECO:0000256" key="2">
    <source>
        <dbReference type="ARBA" id="ARBA00012393"/>
    </source>
</evidence>
<dbReference type="Proteomes" id="UP000504638">
    <property type="component" value="Unplaced"/>
</dbReference>
<evidence type="ECO:0000256" key="6">
    <source>
        <dbReference type="ARBA" id="ARBA00022695"/>
    </source>
</evidence>
<accession>A0A6G1GGP0</accession>
<dbReference type="EMBL" id="ML975149">
    <property type="protein sequence ID" value="KAF1817030.1"/>
    <property type="molecule type" value="Genomic_DNA"/>
</dbReference>
<evidence type="ECO:0000313" key="15">
    <source>
        <dbReference type="EMBL" id="KAF1817030.1"/>
    </source>
</evidence>
<dbReference type="InterPro" id="IPR014729">
    <property type="entry name" value="Rossmann-like_a/b/a_fold"/>
</dbReference>
<comment type="catalytic activity">
    <reaction evidence="12">
        <text>FMN + ATP + H(+) = FAD + diphosphate</text>
        <dbReference type="Rhea" id="RHEA:17237"/>
        <dbReference type="ChEBI" id="CHEBI:15378"/>
        <dbReference type="ChEBI" id="CHEBI:30616"/>
        <dbReference type="ChEBI" id="CHEBI:33019"/>
        <dbReference type="ChEBI" id="CHEBI:57692"/>
        <dbReference type="ChEBI" id="CHEBI:58210"/>
        <dbReference type="EC" id="2.7.7.2"/>
    </reaction>
</comment>
<feature type="compositionally biased region" description="Acidic residues" evidence="13">
    <location>
        <begin position="289"/>
        <end position="298"/>
    </location>
</feature>
<reference evidence="17" key="2">
    <citation type="submission" date="2020-04" db="EMBL/GenBank/DDBJ databases">
        <authorList>
            <consortium name="NCBI Genome Project"/>
        </authorList>
    </citation>
    <scope>NUCLEOTIDE SEQUENCE</scope>
    <source>
        <strain evidence="17">CBS 781.70</strain>
    </source>
</reference>
<dbReference type="GeneID" id="54416477"/>
<evidence type="ECO:0000256" key="1">
    <source>
        <dbReference type="ARBA" id="ARBA00004726"/>
    </source>
</evidence>
<dbReference type="OrthoDB" id="270728at2759"/>
<dbReference type="CDD" id="cd23948">
    <property type="entry name" value="FAD_synthase"/>
    <property type="match status" value="1"/>
</dbReference>
<dbReference type="PANTHER" id="PTHR23293:SF9">
    <property type="entry name" value="FAD SYNTHASE"/>
    <property type="match status" value="1"/>
</dbReference>
<dbReference type="GO" id="GO:0005524">
    <property type="term" value="F:ATP binding"/>
    <property type="evidence" value="ECO:0007669"/>
    <property type="project" value="UniProtKB-KW"/>
</dbReference>
<evidence type="ECO:0000256" key="10">
    <source>
        <dbReference type="ARBA" id="ARBA00031145"/>
    </source>
</evidence>
<evidence type="ECO:0000259" key="14">
    <source>
        <dbReference type="Pfam" id="PF01507"/>
    </source>
</evidence>
<protein>
    <recommendedName>
        <fullName evidence="2">FAD synthase</fullName>
        <ecNumber evidence="2">2.7.7.2</ecNumber>
    </recommendedName>
    <alternativeName>
        <fullName evidence="10">FAD pyrophosphorylase</fullName>
    </alternativeName>
    <alternativeName>
        <fullName evidence="11">FMN adenylyltransferase</fullName>
    </alternativeName>
</protein>
<evidence type="ECO:0000256" key="11">
    <source>
        <dbReference type="ARBA" id="ARBA00031871"/>
    </source>
</evidence>
<name>A0A6G1GGP0_9PEZI</name>
<proteinExistence type="predicted"/>
<keyword evidence="9" id="KW-0067">ATP-binding</keyword>
<evidence type="ECO:0000256" key="4">
    <source>
        <dbReference type="ARBA" id="ARBA00022643"/>
    </source>
</evidence>
<dbReference type="GO" id="GO:0006747">
    <property type="term" value="P:FAD biosynthetic process"/>
    <property type="evidence" value="ECO:0007669"/>
    <property type="project" value="TreeGrafter"/>
</dbReference>
<dbReference type="PANTHER" id="PTHR23293">
    <property type="entry name" value="FAD SYNTHETASE-RELATED FMN ADENYLYLTRANSFERASE"/>
    <property type="match status" value="1"/>
</dbReference>
<dbReference type="FunFam" id="3.40.50.620:FF:000187">
    <property type="entry name" value="Probable FAD synthetase"/>
    <property type="match status" value="1"/>
</dbReference>
<dbReference type="Gene3D" id="3.40.50.620">
    <property type="entry name" value="HUPs"/>
    <property type="match status" value="1"/>
</dbReference>
<dbReference type="GO" id="GO:0016787">
    <property type="term" value="F:hydrolase activity"/>
    <property type="evidence" value="ECO:0007669"/>
    <property type="project" value="UniProtKB-KW"/>
</dbReference>